<feature type="region of interest" description="Disordered" evidence="1">
    <location>
        <begin position="823"/>
        <end position="855"/>
    </location>
</feature>
<dbReference type="AlphaFoldDB" id="A0A328D991"/>
<keyword evidence="3" id="KW-1185">Reference proteome</keyword>
<dbReference type="Proteomes" id="UP000249390">
    <property type="component" value="Unassembled WGS sequence"/>
</dbReference>
<feature type="region of interest" description="Disordered" evidence="1">
    <location>
        <begin position="162"/>
        <end position="181"/>
    </location>
</feature>
<comment type="caution">
    <text evidence="2">The sequence shown here is derived from an EMBL/GenBank/DDBJ whole genome shotgun (WGS) entry which is preliminary data.</text>
</comment>
<organism evidence="2 3">
    <name type="scientific">Cuscuta australis</name>
    <dbReference type="NCBI Taxonomy" id="267555"/>
    <lineage>
        <taxon>Eukaryota</taxon>
        <taxon>Viridiplantae</taxon>
        <taxon>Streptophyta</taxon>
        <taxon>Embryophyta</taxon>
        <taxon>Tracheophyta</taxon>
        <taxon>Spermatophyta</taxon>
        <taxon>Magnoliopsida</taxon>
        <taxon>eudicotyledons</taxon>
        <taxon>Gunneridae</taxon>
        <taxon>Pentapetalae</taxon>
        <taxon>asterids</taxon>
        <taxon>lamiids</taxon>
        <taxon>Solanales</taxon>
        <taxon>Convolvulaceae</taxon>
        <taxon>Cuscuteae</taxon>
        <taxon>Cuscuta</taxon>
        <taxon>Cuscuta subgen. Grammica</taxon>
        <taxon>Cuscuta sect. Cleistogrammica</taxon>
    </lineage>
</organism>
<dbReference type="PANTHER" id="PTHR33621">
    <property type="entry name" value="ASPARTIC/GLUTAMIC ACID-RICH PROTEIN"/>
    <property type="match status" value="1"/>
</dbReference>
<sequence length="887" mass="98480">MDFHTLARRDLQALCKKNKIPANISNVAMADALKALEFVKGIEEGMKLLESETMAVESPEKSDMISSAPRTGRRTAVCKTAKKESENSQTITRTRRLTRKIAPEILDEMKNEAALESPAAPTGRRQRAAGPKMETLLKECLDNEEDREQILHKKKDLTKTPGTVMTSRRKEMPKEKSSVCQVYSTRRSARLAAKLYGSSIQETEASENGTCGSLTVEADGVMNINSKLRSLHLDEEHMTVDSTSASGGFQNQSLAGKAITNELDDIYANVELSSGSKESNDVEMDLQEGADLKLKCQEVVADNMAVSEKLDDDDDDKPEVPYTDSSALCENKNESFVRKEVNVEMHQSSEDFATEEPSDIYSQFEHFHYLCLLLKSWKLNVEILLTTVRNAVIGKERNDAGMVMQECDQEIQLECQEVFGDDNSKVPNTSEISECVVENADALCSTEIFLVADSTVCLSGNGNRTLASDEQNVVDTHPSSEMKLEEYVVKNVDEPNTNQIFGGVMQPLDDGEKVEDETFHCMAKEDEEALLLSKQFGDDTNIGEMPSDSEESEEHNVIINLQVNTTIVDDEVEEGENILLSKQVGNVIRETDSDSEESEGVINNLQVDTTPMDVKISDGEKDLLQSKELGKMSFDSDESQKQCVVINLQDDKILLLSKQLGVTASHSEEPEEGVIINLQVDTTSINVGISDDEKDPLLSKQLAKIMSFYPETSEDVIINPLVGEDVGDNDGKTKSDSNNTTDVDEGKNSAKFDQEENDAETLLVPQQPSISTLVFSDDKENIDTREGMELDLTKKKKDGNNLDEMSIRQLCKKLKELNPYHSQQVEEEHEDGDGAPPPFHARNNKKQKWRKGGKAFVAQRTAENRPALQQVPHNCLVGNSKKQLPLI</sequence>
<proteinExistence type="predicted"/>
<name>A0A328D991_9ASTE</name>
<feature type="region of interest" description="Disordered" evidence="1">
    <location>
        <begin position="721"/>
        <end position="751"/>
    </location>
</feature>
<evidence type="ECO:0000313" key="2">
    <source>
        <dbReference type="EMBL" id="RAL42046.1"/>
    </source>
</evidence>
<accession>A0A328D991</accession>
<evidence type="ECO:0000313" key="3">
    <source>
        <dbReference type="Proteomes" id="UP000249390"/>
    </source>
</evidence>
<feature type="region of interest" description="Disordered" evidence="1">
    <location>
        <begin position="306"/>
        <end position="325"/>
    </location>
</feature>
<evidence type="ECO:0000256" key="1">
    <source>
        <dbReference type="SAM" id="MobiDB-lite"/>
    </source>
</evidence>
<dbReference type="EMBL" id="NQVE01000176">
    <property type="protein sequence ID" value="RAL42046.1"/>
    <property type="molecule type" value="Genomic_DNA"/>
</dbReference>
<feature type="compositionally biased region" description="Basic residues" evidence="1">
    <location>
        <begin position="842"/>
        <end position="853"/>
    </location>
</feature>
<feature type="compositionally biased region" description="Basic and acidic residues" evidence="1">
    <location>
        <begin position="168"/>
        <end position="177"/>
    </location>
</feature>
<dbReference type="PANTHER" id="PTHR33621:SF2">
    <property type="entry name" value="RIBOSOMAL L1 DOMAIN-CONTAINING PROTEIN"/>
    <property type="match status" value="1"/>
</dbReference>
<feature type="region of interest" description="Disordered" evidence="1">
    <location>
        <begin position="53"/>
        <end position="74"/>
    </location>
</feature>
<gene>
    <name evidence="2" type="ORF">DM860_017772</name>
</gene>
<protein>
    <submittedName>
        <fullName evidence="2">Uncharacterized protein</fullName>
    </submittedName>
</protein>
<reference evidence="2 3" key="1">
    <citation type="submission" date="2018-06" db="EMBL/GenBank/DDBJ databases">
        <title>The Genome of Cuscuta australis (Dodder) Provides Insight into the Evolution of Plant Parasitism.</title>
        <authorList>
            <person name="Liu H."/>
        </authorList>
    </citation>
    <scope>NUCLEOTIDE SEQUENCE [LARGE SCALE GENOMIC DNA]</scope>
    <source>
        <strain evidence="3">cv. Yunnan</strain>
        <tissue evidence="2">Vines</tissue>
    </source>
</reference>